<sequence length="103" mass="11826">MKNWWARKRIFSKPPLPKGKSHTEAEACSRAPFSPFRTLDESPWAKTHSHAQTQEAQVETLFRQPKQQPRLADSHLDPLPKVPKVLQTPKVLTFFSAEDPILL</sequence>
<feature type="region of interest" description="Disordered" evidence="1">
    <location>
        <begin position="14"/>
        <end position="82"/>
    </location>
</feature>
<reference evidence="2 3" key="1">
    <citation type="journal article" date="2022" name="G3 (Bethesda)">
        <title>Whole-genome sequence and methylome profiling of the almond [Prunus dulcis (Mill.) D.A. Webb] cultivar 'Nonpareil'.</title>
        <authorList>
            <person name="D'Amico-Willman K.M."/>
            <person name="Ouma W.Z."/>
            <person name="Meulia T."/>
            <person name="Sideli G.M."/>
            <person name="Gradziel T.M."/>
            <person name="Fresnedo-Ramirez J."/>
        </authorList>
    </citation>
    <scope>NUCLEOTIDE SEQUENCE [LARGE SCALE GENOMIC DNA]</scope>
    <source>
        <strain evidence="2">Clone GOH B32 T37-40</strain>
    </source>
</reference>
<evidence type="ECO:0000313" key="3">
    <source>
        <dbReference type="Proteomes" id="UP001054821"/>
    </source>
</evidence>
<gene>
    <name evidence="2" type="ORF">L3X38_001785</name>
</gene>
<evidence type="ECO:0000256" key="1">
    <source>
        <dbReference type="SAM" id="MobiDB-lite"/>
    </source>
</evidence>
<dbReference type="AlphaFoldDB" id="A0AAD4WT69"/>
<dbReference type="Proteomes" id="UP001054821">
    <property type="component" value="Chromosome 1"/>
</dbReference>
<name>A0AAD4WT69_PRUDU</name>
<organism evidence="2 3">
    <name type="scientific">Prunus dulcis</name>
    <name type="common">Almond</name>
    <name type="synonym">Amygdalus dulcis</name>
    <dbReference type="NCBI Taxonomy" id="3755"/>
    <lineage>
        <taxon>Eukaryota</taxon>
        <taxon>Viridiplantae</taxon>
        <taxon>Streptophyta</taxon>
        <taxon>Embryophyta</taxon>
        <taxon>Tracheophyta</taxon>
        <taxon>Spermatophyta</taxon>
        <taxon>Magnoliopsida</taxon>
        <taxon>eudicotyledons</taxon>
        <taxon>Gunneridae</taxon>
        <taxon>Pentapetalae</taxon>
        <taxon>rosids</taxon>
        <taxon>fabids</taxon>
        <taxon>Rosales</taxon>
        <taxon>Rosaceae</taxon>
        <taxon>Amygdaloideae</taxon>
        <taxon>Amygdaleae</taxon>
        <taxon>Prunus</taxon>
    </lineage>
</organism>
<protein>
    <submittedName>
        <fullName evidence="2">Uncharacterized protein</fullName>
    </submittedName>
</protein>
<dbReference type="EMBL" id="JAJFAZ020000001">
    <property type="protein sequence ID" value="KAI5348898.1"/>
    <property type="molecule type" value="Genomic_DNA"/>
</dbReference>
<comment type="caution">
    <text evidence="2">The sequence shown here is derived from an EMBL/GenBank/DDBJ whole genome shotgun (WGS) entry which is preliminary data.</text>
</comment>
<proteinExistence type="predicted"/>
<accession>A0AAD4WT69</accession>
<evidence type="ECO:0000313" key="2">
    <source>
        <dbReference type="EMBL" id="KAI5348898.1"/>
    </source>
</evidence>
<keyword evidence="3" id="KW-1185">Reference proteome</keyword>